<proteinExistence type="predicted"/>
<keyword evidence="5" id="KW-1185">Reference proteome</keyword>
<dbReference type="GO" id="GO:0030672">
    <property type="term" value="C:synaptic vesicle membrane"/>
    <property type="evidence" value="ECO:0007669"/>
    <property type="project" value="TreeGrafter"/>
</dbReference>
<dbReference type="Proteomes" id="UP001148018">
    <property type="component" value="Unassembled WGS sequence"/>
</dbReference>
<name>A0A9Q0EBW8_9TELE</name>
<feature type="non-terminal residue" evidence="4">
    <location>
        <position position="126"/>
    </location>
</feature>
<comment type="caution">
    <text evidence="2">Lacks conserved residue(s) required for the propagation of feature annotation.</text>
</comment>
<dbReference type="PANTHER" id="PTHR11036:SF16">
    <property type="entry name" value="SEMAPHORIN-4C"/>
    <property type="match status" value="1"/>
</dbReference>
<dbReference type="GO" id="GO:0030215">
    <property type="term" value="F:semaphorin receptor binding"/>
    <property type="evidence" value="ECO:0007669"/>
    <property type="project" value="InterPro"/>
</dbReference>
<evidence type="ECO:0000313" key="5">
    <source>
        <dbReference type="Proteomes" id="UP001148018"/>
    </source>
</evidence>
<dbReference type="InterPro" id="IPR036352">
    <property type="entry name" value="Semap_dom_sf"/>
</dbReference>
<dbReference type="GO" id="GO:0007411">
    <property type="term" value="P:axon guidance"/>
    <property type="evidence" value="ECO:0007669"/>
    <property type="project" value="TreeGrafter"/>
</dbReference>
<feature type="domain" description="Sema" evidence="3">
    <location>
        <begin position="1"/>
        <end position="126"/>
    </location>
</feature>
<accession>A0A9Q0EBW8</accession>
<dbReference type="OrthoDB" id="9934005at2759"/>
<dbReference type="GO" id="GO:0030335">
    <property type="term" value="P:positive regulation of cell migration"/>
    <property type="evidence" value="ECO:0007669"/>
    <property type="project" value="TreeGrafter"/>
</dbReference>
<keyword evidence="1" id="KW-0325">Glycoprotein</keyword>
<dbReference type="PROSITE" id="PS51004">
    <property type="entry name" value="SEMA"/>
    <property type="match status" value="1"/>
</dbReference>
<dbReference type="InterPro" id="IPR015943">
    <property type="entry name" value="WD40/YVTN_repeat-like_dom_sf"/>
</dbReference>
<organism evidence="4 5">
    <name type="scientific">Muraenolepis orangiensis</name>
    <name type="common">Patagonian moray cod</name>
    <dbReference type="NCBI Taxonomy" id="630683"/>
    <lineage>
        <taxon>Eukaryota</taxon>
        <taxon>Metazoa</taxon>
        <taxon>Chordata</taxon>
        <taxon>Craniata</taxon>
        <taxon>Vertebrata</taxon>
        <taxon>Euteleostomi</taxon>
        <taxon>Actinopterygii</taxon>
        <taxon>Neopterygii</taxon>
        <taxon>Teleostei</taxon>
        <taxon>Neoteleostei</taxon>
        <taxon>Acanthomorphata</taxon>
        <taxon>Zeiogadaria</taxon>
        <taxon>Gadariae</taxon>
        <taxon>Gadiformes</taxon>
        <taxon>Muraenolepidoidei</taxon>
        <taxon>Muraenolepididae</taxon>
        <taxon>Muraenolepis</taxon>
    </lineage>
</organism>
<evidence type="ECO:0000259" key="3">
    <source>
        <dbReference type="PROSITE" id="PS51004"/>
    </source>
</evidence>
<dbReference type="EMBL" id="JANIIK010000044">
    <property type="protein sequence ID" value="KAJ3604410.1"/>
    <property type="molecule type" value="Genomic_DNA"/>
</dbReference>
<dbReference type="AlphaFoldDB" id="A0A9Q0EBW8"/>
<dbReference type="InterPro" id="IPR001627">
    <property type="entry name" value="Semap_dom"/>
</dbReference>
<dbReference type="GO" id="GO:0005886">
    <property type="term" value="C:plasma membrane"/>
    <property type="evidence" value="ECO:0007669"/>
    <property type="project" value="TreeGrafter"/>
</dbReference>
<dbReference type="SUPFAM" id="SSF101912">
    <property type="entry name" value="Sema domain"/>
    <property type="match status" value="1"/>
</dbReference>
<dbReference type="InterPro" id="IPR027231">
    <property type="entry name" value="Semaphorin"/>
</dbReference>
<sequence length="126" mass="14384">IEWPAPQDKKKECASKGKNNQTECFNYIRFLQSYNHTHLYTCGTYAYQPKCTYVNADYFTLNTAALEDGRGKCPYDPAKGHTGLIVDKELYSATLFNFLGTDAVILRNLGQQHYSMKSDDLPAWLK</sequence>
<comment type="caution">
    <text evidence="4">The sequence shown here is derived from an EMBL/GenBank/DDBJ whole genome shotgun (WGS) entry which is preliminary data.</text>
</comment>
<evidence type="ECO:0000256" key="2">
    <source>
        <dbReference type="PROSITE-ProRule" id="PRU00352"/>
    </source>
</evidence>
<evidence type="ECO:0000256" key="1">
    <source>
        <dbReference type="ARBA" id="ARBA00023180"/>
    </source>
</evidence>
<protein>
    <recommendedName>
        <fullName evidence="3">Sema domain-containing protein</fullName>
    </recommendedName>
</protein>
<dbReference type="PANTHER" id="PTHR11036">
    <property type="entry name" value="SEMAPHORIN"/>
    <property type="match status" value="1"/>
</dbReference>
<dbReference type="GO" id="GO:0001755">
    <property type="term" value="P:neural crest cell migration"/>
    <property type="evidence" value="ECO:0007669"/>
    <property type="project" value="TreeGrafter"/>
</dbReference>
<dbReference type="GO" id="GO:0045499">
    <property type="term" value="F:chemorepellent activity"/>
    <property type="evidence" value="ECO:0007669"/>
    <property type="project" value="TreeGrafter"/>
</dbReference>
<dbReference type="Gene3D" id="2.130.10.10">
    <property type="entry name" value="YVTN repeat-like/Quinoprotein amine dehydrogenase"/>
    <property type="match status" value="1"/>
</dbReference>
<dbReference type="GO" id="GO:0071526">
    <property type="term" value="P:semaphorin-plexin signaling pathway"/>
    <property type="evidence" value="ECO:0007669"/>
    <property type="project" value="TreeGrafter"/>
</dbReference>
<gene>
    <name evidence="4" type="ORF">NHX12_029151</name>
</gene>
<reference evidence="4" key="1">
    <citation type="submission" date="2022-07" db="EMBL/GenBank/DDBJ databases">
        <title>Chromosome-level genome of Muraenolepis orangiensis.</title>
        <authorList>
            <person name="Kim J."/>
        </authorList>
    </citation>
    <scope>NUCLEOTIDE SEQUENCE</scope>
    <source>
        <strain evidence="4">KU_S4_2022</strain>
        <tissue evidence="4">Muscle</tissue>
    </source>
</reference>
<evidence type="ECO:0000313" key="4">
    <source>
        <dbReference type="EMBL" id="KAJ3604410.1"/>
    </source>
</evidence>
<feature type="non-terminal residue" evidence="4">
    <location>
        <position position="1"/>
    </location>
</feature>